<evidence type="ECO:0000256" key="2">
    <source>
        <dbReference type="ARBA" id="ARBA00023180"/>
    </source>
</evidence>
<dbReference type="PROSITE" id="PS51318">
    <property type="entry name" value="TAT"/>
    <property type="match status" value="1"/>
</dbReference>
<evidence type="ECO:0000256" key="1">
    <source>
        <dbReference type="ARBA" id="ARBA00022729"/>
    </source>
</evidence>
<keyword evidence="1" id="KW-0732">Signal</keyword>
<dbReference type="PROSITE" id="PS51257">
    <property type="entry name" value="PROKAR_LIPOPROTEIN"/>
    <property type="match status" value="1"/>
</dbReference>
<dbReference type="Gene3D" id="2.120.10.30">
    <property type="entry name" value="TolB, C-terminal domain"/>
    <property type="match status" value="1"/>
</dbReference>
<dbReference type="InterPro" id="IPR006311">
    <property type="entry name" value="TAT_signal"/>
</dbReference>
<name>A0A3D3R089_9PLAN</name>
<sequence>MSLHRIHRRDFLYQSLLTGACALGAARVTAEEQPLPVLGQGVFQYRPVAGWGVLDEKTPVKNCSAMVVDAQGRIYLLTDHLANNVIVYDKDGKLLKKWGTQFPGAHGLEIVKEDDREVLFITDLNLHRVFKTTLDGEILMELTYPKSTGKYASEKEYRPAWTLHLPNGDFFVLDGYGKDYIMRYDRAGKLLNYFGGPEGGIAHWGPHGGTIDSRGPGEPELVIAMSDQQTIKRLSLDGKLIEEIALPGSNPRMIQIVGEHMFVPHLADNWPKDRDSRGYISVLDRDYKIISNIGGTPPRYIDDTLQPMQQQGSFFQHPHDLVVAADGAIYVPQFASGNTYPVKLVPETSA</sequence>
<dbReference type="PANTHER" id="PTHR10680">
    <property type="entry name" value="PEPTIDYL-GLYCINE ALPHA-AMIDATING MONOOXYGENASE"/>
    <property type="match status" value="1"/>
</dbReference>
<gene>
    <name evidence="3" type="ORF">DIT97_04025</name>
</gene>
<dbReference type="Proteomes" id="UP000263642">
    <property type="component" value="Unassembled WGS sequence"/>
</dbReference>
<evidence type="ECO:0000313" key="4">
    <source>
        <dbReference type="Proteomes" id="UP000263642"/>
    </source>
</evidence>
<keyword evidence="2" id="KW-0325">Glycoprotein</keyword>
<reference evidence="3 4" key="1">
    <citation type="journal article" date="2018" name="Nat. Biotechnol.">
        <title>A standardized bacterial taxonomy based on genome phylogeny substantially revises the tree of life.</title>
        <authorList>
            <person name="Parks D.H."/>
            <person name="Chuvochina M."/>
            <person name="Waite D.W."/>
            <person name="Rinke C."/>
            <person name="Skarshewski A."/>
            <person name="Chaumeil P.A."/>
            <person name="Hugenholtz P."/>
        </authorList>
    </citation>
    <scope>NUCLEOTIDE SEQUENCE [LARGE SCALE GENOMIC DNA]</scope>
    <source>
        <strain evidence="3">UBA9375</strain>
    </source>
</reference>
<dbReference type="AlphaFoldDB" id="A0A3D3R089"/>
<dbReference type="PANTHER" id="PTHR10680:SF38">
    <property type="entry name" value="BLL1368 PROTEIN"/>
    <property type="match status" value="1"/>
</dbReference>
<comment type="caution">
    <text evidence="3">The sequence shown here is derived from an EMBL/GenBank/DDBJ whole genome shotgun (WGS) entry which is preliminary data.</text>
</comment>
<organism evidence="3 4">
    <name type="scientific">Gimesia maris</name>
    <dbReference type="NCBI Taxonomy" id="122"/>
    <lineage>
        <taxon>Bacteria</taxon>
        <taxon>Pseudomonadati</taxon>
        <taxon>Planctomycetota</taxon>
        <taxon>Planctomycetia</taxon>
        <taxon>Planctomycetales</taxon>
        <taxon>Planctomycetaceae</taxon>
        <taxon>Gimesia</taxon>
    </lineage>
</organism>
<accession>A0A3D3R089</accession>
<dbReference type="SUPFAM" id="SSF63829">
    <property type="entry name" value="Calcium-dependent phosphotriesterase"/>
    <property type="match status" value="1"/>
</dbReference>
<evidence type="ECO:0000313" key="3">
    <source>
        <dbReference type="EMBL" id="HCO22253.1"/>
    </source>
</evidence>
<dbReference type="EMBL" id="DQAY01000024">
    <property type="protein sequence ID" value="HCO22253.1"/>
    <property type="molecule type" value="Genomic_DNA"/>
</dbReference>
<dbReference type="InterPro" id="IPR011042">
    <property type="entry name" value="6-blade_b-propeller_TolB-like"/>
</dbReference>
<protein>
    <submittedName>
        <fullName evidence="3">6-bladed beta-propeller</fullName>
    </submittedName>
</protein>
<proteinExistence type="predicted"/>